<evidence type="ECO:0000313" key="2">
    <source>
        <dbReference type="Proteomes" id="UP001161247"/>
    </source>
</evidence>
<gene>
    <name evidence="1" type="ORF">OLC1_LOCUS22192</name>
</gene>
<dbReference type="PANTHER" id="PTHR32246">
    <property type="entry name" value="INGRESSION PROTEIN FIC1"/>
    <property type="match status" value="1"/>
</dbReference>
<sequence>MGGLFFDLAIIFATNLVDVKKYGRMQVYAVVSLNGRPETTYTTPVDYVRGGSLCWNVRTPYNRCFQAVKRGDLPLNIKLHPSSFSGNSYYVAGLLVPLKRLFDERNRHNNQHTYAKYFVNWVNPHGRFGVLNFSYRFHETPTVIQIVNGVPSGRRQNLAQTLVKRVAVSSLTAAAVAALESFLPG</sequence>
<accession>A0AAV1E7S4</accession>
<dbReference type="Proteomes" id="UP001161247">
    <property type="component" value="Chromosome 8"/>
</dbReference>
<reference evidence="1" key="1">
    <citation type="submission" date="2023-03" db="EMBL/GenBank/DDBJ databases">
        <authorList>
            <person name="Julca I."/>
        </authorList>
    </citation>
    <scope>NUCLEOTIDE SEQUENCE</scope>
</reference>
<dbReference type="InterPro" id="IPR035892">
    <property type="entry name" value="C2_domain_sf"/>
</dbReference>
<dbReference type="SUPFAM" id="SSF49562">
    <property type="entry name" value="C2 domain (Calcium/lipid-binding domain, CaLB)"/>
    <property type="match status" value="1"/>
</dbReference>
<organism evidence="1 2">
    <name type="scientific">Oldenlandia corymbosa var. corymbosa</name>
    <dbReference type="NCBI Taxonomy" id="529605"/>
    <lineage>
        <taxon>Eukaryota</taxon>
        <taxon>Viridiplantae</taxon>
        <taxon>Streptophyta</taxon>
        <taxon>Embryophyta</taxon>
        <taxon>Tracheophyta</taxon>
        <taxon>Spermatophyta</taxon>
        <taxon>Magnoliopsida</taxon>
        <taxon>eudicotyledons</taxon>
        <taxon>Gunneridae</taxon>
        <taxon>Pentapetalae</taxon>
        <taxon>asterids</taxon>
        <taxon>lamiids</taxon>
        <taxon>Gentianales</taxon>
        <taxon>Rubiaceae</taxon>
        <taxon>Rubioideae</taxon>
        <taxon>Spermacoceae</taxon>
        <taxon>Hedyotis-Oldenlandia complex</taxon>
        <taxon>Oldenlandia</taxon>
    </lineage>
</organism>
<dbReference type="AlphaFoldDB" id="A0AAV1E7S4"/>
<name>A0AAV1E7S4_OLDCO</name>
<dbReference type="PANTHER" id="PTHR32246:SF67">
    <property type="entry name" value="OS01G0369500 PROTEIN"/>
    <property type="match status" value="1"/>
</dbReference>
<protein>
    <submittedName>
        <fullName evidence="1">OLC1v1016709C1</fullName>
    </submittedName>
</protein>
<proteinExistence type="predicted"/>
<keyword evidence="2" id="KW-1185">Reference proteome</keyword>
<dbReference type="EMBL" id="OX459125">
    <property type="protein sequence ID" value="CAI9115723.1"/>
    <property type="molecule type" value="Genomic_DNA"/>
</dbReference>
<evidence type="ECO:0000313" key="1">
    <source>
        <dbReference type="EMBL" id="CAI9115723.1"/>
    </source>
</evidence>